<protein>
    <recommendedName>
        <fullName evidence="4">4Fe-4S ferredoxin-type domain-containing protein</fullName>
    </recommendedName>
</protein>
<dbReference type="PANTHER" id="PTHR32479">
    <property type="entry name" value="GLYCOLATE OXIDASE IRON-SULFUR SUBUNIT"/>
    <property type="match status" value="1"/>
</dbReference>
<reference evidence="6" key="1">
    <citation type="journal article" date="2019" name="Int. J. Syst. Evol. Microbiol.">
        <title>The Global Catalogue of Microorganisms (GCM) 10K type strain sequencing project: providing services to taxonomists for standard genome sequencing and annotation.</title>
        <authorList>
            <consortium name="The Broad Institute Genomics Platform"/>
            <consortium name="The Broad Institute Genome Sequencing Center for Infectious Disease"/>
            <person name="Wu L."/>
            <person name="Ma J."/>
        </authorList>
    </citation>
    <scope>NUCLEOTIDE SEQUENCE [LARGE SCALE GENOMIC DNA]</scope>
    <source>
        <strain evidence="6">NBRC 102407</strain>
    </source>
</reference>
<dbReference type="PANTHER" id="PTHR32479:SF19">
    <property type="entry name" value="ANAEROBIC GLYCEROL-3-PHOSPHATE DEHYDROGENASE SUBUNIT C"/>
    <property type="match status" value="1"/>
</dbReference>
<comment type="caution">
    <text evidence="5">The sequence shown here is derived from an EMBL/GenBank/DDBJ whole genome shotgun (WGS) entry which is preliminary data.</text>
</comment>
<organism evidence="5 6">
    <name type="scientific">Zoogloea oryzae</name>
    <dbReference type="NCBI Taxonomy" id="310767"/>
    <lineage>
        <taxon>Bacteria</taxon>
        <taxon>Pseudomonadati</taxon>
        <taxon>Pseudomonadota</taxon>
        <taxon>Betaproteobacteria</taxon>
        <taxon>Rhodocyclales</taxon>
        <taxon>Zoogloeaceae</taxon>
        <taxon>Zoogloea</taxon>
    </lineage>
</organism>
<keyword evidence="3" id="KW-0411">Iron-sulfur</keyword>
<evidence type="ECO:0000313" key="6">
    <source>
        <dbReference type="Proteomes" id="UP001157167"/>
    </source>
</evidence>
<keyword evidence="2" id="KW-0408">Iron</keyword>
<dbReference type="Pfam" id="PF13183">
    <property type="entry name" value="Fer4_8"/>
    <property type="match status" value="1"/>
</dbReference>
<dbReference type="PROSITE" id="PS51379">
    <property type="entry name" value="4FE4S_FER_2"/>
    <property type="match status" value="1"/>
</dbReference>
<dbReference type="InterPro" id="IPR017896">
    <property type="entry name" value="4Fe4S_Fe-S-bd"/>
</dbReference>
<dbReference type="Proteomes" id="UP001157167">
    <property type="component" value="Unassembled WGS sequence"/>
</dbReference>
<keyword evidence="1" id="KW-0479">Metal-binding</keyword>
<proteinExistence type="predicted"/>
<accession>A0ABQ6FAD1</accession>
<name>A0ABQ6FAD1_9RHOO</name>
<evidence type="ECO:0000256" key="2">
    <source>
        <dbReference type="ARBA" id="ARBA00023004"/>
    </source>
</evidence>
<feature type="domain" description="4Fe-4S ferredoxin-type" evidence="4">
    <location>
        <begin position="102"/>
        <end position="130"/>
    </location>
</feature>
<dbReference type="SUPFAM" id="SSF46548">
    <property type="entry name" value="alpha-helical ferredoxin"/>
    <property type="match status" value="1"/>
</dbReference>
<dbReference type="PROSITE" id="PS00198">
    <property type="entry name" value="4FE4S_FER_1"/>
    <property type="match status" value="1"/>
</dbReference>
<dbReference type="InterPro" id="IPR017900">
    <property type="entry name" value="4Fe4S_Fe_S_CS"/>
</dbReference>
<evidence type="ECO:0000313" key="5">
    <source>
        <dbReference type="EMBL" id="GLT21612.1"/>
    </source>
</evidence>
<gene>
    <name evidence="5" type="ORF">GCM10007933_10640</name>
</gene>
<dbReference type="EMBL" id="BSPX01000010">
    <property type="protein sequence ID" value="GLT21612.1"/>
    <property type="molecule type" value="Genomic_DNA"/>
</dbReference>
<keyword evidence="6" id="KW-1185">Reference proteome</keyword>
<sequence length="461" mass="49663">MRRFKIGTGLAWLVAMKTYLDWSAYDTYGVGDAYAGIPATGGNYAKAVAVCMNNHQCQRDGKGVMCPSYRITHDPMHSTGARVKAFKAALNGELGDEPFAHPDLAAAMDLCVSCKGCKKECPSAVDMTLIKTEYLAQRNARLGPSRRVRLFAGLPRWLHARRSLLKRLVRLRNASPWLAGVAERWLGISARRPIPEIVADGFTTPALDATGTRGKVMLFVDTFTHYYTPEVAEAALKVLRAGGYSVEVLQPVASDAEPTRPLCCGRTYLSQGLVDEAKIEAQRVMAALAPALAEGTPVVGLEPSCLLALRDEFYSLSLGPAVGQLSKQAFLFEEFLMREGNKGLKLDLKPIPGGRAVVHGHCHQKAFGAMKSVKKVLGWIPGFEFDIVDASCCGMSGSFGLEAEHYEASQAMGELALLPAVRAAADDAPIIADGFSCRHQIKDGAGREAMHVAVLLAKALG</sequence>
<evidence type="ECO:0000256" key="3">
    <source>
        <dbReference type="ARBA" id="ARBA00023014"/>
    </source>
</evidence>
<evidence type="ECO:0000256" key="1">
    <source>
        <dbReference type="ARBA" id="ARBA00022723"/>
    </source>
</evidence>
<evidence type="ECO:0000259" key="4">
    <source>
        <dbReference type="PROSITE" id="PS51379"/>
    </source>
</evidence>